<dbReference type="Pfam" id="PF05159">
    <property type="entry name" value="Capsule_synth"/>
    <property type="match status" value="1"/>
</dbReference>
<sequence length="455" mass="51128">MKIAIFVLADMFVPLMLSTGKSLERQGHQVRYLNFLPHDHKLLSKNTDQLYPRNLETLDGAAQAQEVLFSQDTVQEMVNFMQMKHGGSLTEWHDRVNTVARYVQRFLEEQQPALFVVWNGQDHIGQVIRVLCQRQNIPVVYLENGYFANTLQADLAGVNASATLADLDYDAVLALAQAQPSTTTAEIAAPACEIRALTRTQLAAIALAHRTNLAYYTQYPEQRGSSRIKTWKIKRERAAIANDQLTLPEQFAFVPLQVHDDTQVLLNSRLVHSVEEFFETVHAAIRRNCGPDYPIIVKEHPEDLGRYDYSQLRQKYPDVIWLRKFDIELLLDRATMVFVINSSVGLQAVRRKKPTVVLGESFYSKPEIAFVVKDLAQLDSAVQRAAAGVDEMMSARIDRFLAALDLTLFVKGTWKYPACIQAGPALAERLLALYARSPQAISSDGGTPREALANG</sequence>
<accession>A0A6M3ZQ05</accession>
<organism evidence="1 2">
    <name type="scientific">Herbaspirillum rubrisubalbicans Os34</name>
    <dbReference type="NCBI Taxonomy" id="1235827"/>
    <lineage>
        <taxon>Bacteria</taxon>
        <taxon>Pseudomonadati</taxon>
        <taxon>Pseudomonadota</taxon>
        <taxon>Betaproteobacteria</taxon>
        <taxon>Burkholderiales</taxon>
        <taxon>Oxalobacteraceae</taxon>
        <taxon>Herbaspirillum</taxon>
    </lineage>
</organism>
<evidence type="ECO:0000313" key="2">
    <source>
        <dbReference type="Proteomes" id="UP000501648"/>
    </source>
</evidence>
<proteinExistence type="predicted"/>
<gene>
    <name evidence="1" type="ORF">C798_10785</name>
</gene>
<name>A0A6M3ZQ05_9BURK</name>
<dbReference type="EMBL" id="CP008956">
    <property type="protein sequence ID" value="QJQ00697.1"/>
    <property type="molecule type" value="Genomic_DNA"/>
</dbReference>
<dbReference type="GO" id="GO:0000271">
    <property type="term" value="P:polysaccharide biosynthetic process"/>
    <property type="evidence" value="ECO:0007669"/>
    <property type="project" value="InterPro"/>
</dbReference>
<reference evidence="1 2" key="1">
    <citation type="journal article" date="2012" name="J. Bacteriol.">
        <title>Genome sequence of the pathogenic Herbaspirillum seropedicae strain Os34, isolated from rice roots.</title>
        <authorList>
            <person name="Ye W."/>
            <person name="Ye S."/>
            <person name="Liu J."/>
            <person name="Chang S."/>
            <person name="Chen M."/>
            <person name="Zhu B."/>
            <person name="Guo L."/>
            <person name="An Q."/>
        </authorList>
    </citation>
    <scope>NUCLEOTIDE SEQUENCE [LARGE SCALE GENOMIC DNA]</scope>
    <source>
        <strain evidence="1 2">Os34</strain>
    </source>
</reference>
<protein>
    <submittedName>
        <fullName evidence="1">Capsular biosynthesis protein</fullName>
    </submittedName>
</protein>
<dbReference type="InterPro" id="IPR007833">
    <property type="entry name" value="Capsule_polysaccharide_synth"/>
</dbReference>
<dbReference type="AlphaFoldDB" id="A0A6M3ZQ05"/>
<dbReference type="RefSeq" id="WP_017450898.1">
    <property type="nucleotide sequence ID" value="NZ_CP008956.1"/>
</dbReference>
<dbReference type="GO" id="GO:0015774">
    <property type="term" value="P:polysaccharide transport"/>
    <property type="evidence" value="ECO:0007669"/>
    <property type="project" value="InterPro"/>
</dbReference>
<evidence type="ECO:0000313" key="1">
    <source>
        <dbReference type="EMBL" id="QJQ00697.1"/>
    </source>
</evidence>
<dbReference type="Proteomes" id="UP000501648">
    <property type="component" value="Chromosome"/>
</dbReference>